<evidence type="ECO:0000313" key="2">
    <source>
        <dbReference type="RefSeq" id="XP_017023888.1"/>
    </source>
</evidence>
<keyword evidence="1" id="KW-1185">Reference proteome</keyword>
<dbReference type="Proteomes" id="UP001652661">
    <property type="component" value="Chromosome 2L"/>
</dbReference>
<evidence type="ECO:0000313" key="1">
    <source>
        <dbReference type="Proteomes" id="UP001652661"/>
    </source>
</evidence>
<sequence length="108" mass="12214">MENSVDLVFTEAYLMPKKQYLLQGRVPLDFEVMGPPKIKINDIAEAATAVPPDVLDFTDLPDLNQPLPEVSIREQLRLTSVNRGKIVRWQLAHQAQLLAMWHSHSPGN</sequence>
<reference evidence="1" key="1">
    <citation type="submission" date="2025-05" db="UniProtKB">
        <authorList>
            <consortium name="RefSeq"/>
        </authorList>
    </citation>
    <scope>NUCLEOTIDE SEQUENCE [LARGE SCALE GENOMIC DNA]</scope>
    <source>
        <strain evidence="1">14028-0561.14</strain>
    </source>
</reference>
<dbReference type="GeneID" id="108075828"/>
<dbReference type="OrthoDB" id="7869077at2759"/>
<organism evidence="1 2">
    <name type="scientific">Drosophila kikkawai</name>
    <name type="common">Fruit fly</name>
    <dbReference type="NCBI Taxonomy" id="30033"/>
    <lineage>
        <taxon>Eukaryota</taxon>
        <taxon>Metazoa</taxon>
        <taxon>Ecdysozoa</taxon>
        <taxon>Arthropoda</taxon>
        <taxon>Hexapoda</taxon>
        <taxon>Insecta</taxon>
        <taxon>Pterygota</taxon>
        <taxon>Neoptera</taxon>
        <taxon>Endopterygota</taxon>
        <taxon>Diptera</taxon>
        <taxon>Brachycera</taxon>
        <taxon>Muscomorpha</taxon>
        <taxon>Ephydroidea</taxon>
        <taxon>Drosophilidae</taxon>
        <taxon>Drosophila</taxon>
        <taxon>Sophophora</taxon>
    </lineage>
</organism>
<reference evidence="2" key="2">
    <citation type="submission" date="2025-08" db="UniProtKB">
        <authorList>
            <consortium name="RefSeq"/>
        </authorList>
    </citation>
    <scope>IDENTIFICATION</scope>
    <source>
        <strain evidence="2">14028-0561.14</strain>
        <tissue evidence="2">Whole fly</tissue>
    </source>
</reference>
<accession>A0A6P4IMY9</accession>
<proteinExistence type="predicted"/>
<dbReference type="AlphaFoldDB" id="A0A6P4IMY9"/>
<dbReference type="RefSeq" id="XP_017023888.1">
    <property type="nucleotide sequence ID" value="XM_017168399.3"/>
</dbReference>
<protein>
    <submittedName>
        <fullName evidence="2">Uncharacterized protein</fullName>
    </submittedName>
</protein>
<gene>
    <name evidence="2" type="primary">LOC108075828</name>
</gene>
<name>A0A6P4IMY9_DROKI</name>